<dbReference type="SUPFAM" id="SSF50475">
    <property type="entry name" value="FMN-binding split barrel"/>
    <property type="match status" value="1"/>
</dbReference>
<dbReference type="Gene3D" id="2.30.110.10">
    <property type="entry name" value="Electron Transport, Fmn-binding Protein, Chain A"/>
    <property type="match status" value="1"/>
</dbReference>
<dbReference type="EMBL" id="JAADZU010000039">
    <property type="protein sequence ID" value="NDK90501.1"/>
    <property type="molecule type" value="Genomic_DNA"/>
</dbReference>
<evidence type="ECO:0000313" key="1">
    <source>
        <dbReference type="EMBL" id="NDK90501.1"/>
    </source>
</evidence>
<name>A0A7K3LQZ6_9ACTN</name>
<keyword evidence="2" id="KW-1185">Reference proteome</keyword>
<evidence type="ECO:0000313" key="2">
    <source>
        <dbReference type="Proteomes" id="UP000466307"/>
    </source>
</evidence>
<dbReference type="InterPro" id="IPR004378">
    <property type="entry name" value="F420H2_quin_Rdtase"/>
</dbReference>
<reference evidence="1 2" key="1">
    <citation type="submission" date="2020-01" db="EMBL/GenBank/DDBJ databases">
        <title>Investigation of new actinobacteria for the biodesulphurisation of diesel fuel.</title>
        <authorList>
            <person name="Athi Narayanan S.M."/>
        </authorList>
    </citation>
    <scope>NUCLEOTIDE SEQUENCE [LARGE SCALE GENOMIC DNA]</scope>
    <source>
        <strain evidence="1 2">213E</strain>
    </source>
</reference>
<accession>A0A7K3LQZ6</accession>
<dbReference type="NCBIfam" id="TIGR00026">
    <property type="entry name" value="hi_GC_TIGR00026"/>
    <property type="match status" value="1"/>
</dbReference>
<organism evidence="1 2">
    <name type="scientific">Gordonia desulfuricans</name>
    <dbReference type="NCBI Taxonomy" id="89051"/>
    <lineage>
        <taxon>Bacteria</taxon>
        <taxon>Bacillati</taxon>
        <taxon>Actinomycetota</taxon>
        <taxon>Actinomycetes</taxon>
        <taxon>Mycobacteriales</taxon>
        <taxon>Gordoniaceae</taxon>
        <taxon>Gordonia</taxon>
    </lineage>
</organism>
<dbReference type="AlphaFoldDB" id="A0A7K3LQZ6"/>
<dbReference type="GO" id="GO:0016491">
    <property type="term" value="F:oxidoreductase activity"/>
    <property type="evidence" value="ECO:0007669"/>
    <property type="project" value="InterPro"/>
</dbReference>
<dbReference type="Pfam" id="PF04075">
    <property type="entry name" value="F420H2_quin_red"/>
    <property type="match status" value="1"/>
</dbReference>
<dbReference type="Proteomes" id="UP000466307">
    <property type="component" value="Unassembled WGS sequence"/>
</dbReference>
<protein>
    <submittedName>
        <fullName evidence="1">Nitroreductase family deazaflavin-dependent oxidoreductase</fullName>
    </submittedName>
</protein>
<sequence length="165" mass="18525">MIETRAVLSNTWNRRGDPVNTTHYRPPQGFDTTFNRLARWLVDHGVNLAGAQTLTVTGRKSGQPQRVPVNPLVVDGTEYLVSPRGNSQWVRNVRVEPTAELRRGRRGRSVRLVEVDVADRPAVIAAYLKAWGWEVKRFLPEGMGADAGPDDLARYAPQIPVFRID</sequence>
<dbReference type="InterPro" id="IPR012349">
    <property type="entry name" value="Split_barrel_FMN-bd"/>
</dbReference>
<proteinExistence type="predicted"/>
<comment type="caution">
    <text evidence="1">The sequence shown here is derived from an EMBL/GenBank/DDBJ whole genome shotgun (WGS) entry which is preliminary data.</text>
</comment>
<gene>
    <name evidence="1" type="ORF">GYA93_13065</name>
</gene>